<reference evidence="3" key="1">
    <citation type="journal article" date="2021" name="Nat. Commun.">
        <title>Genetic determinants of endophytism in the Arabidopsis root mycobiome.</title>
        <authorList>
            <person name="Mesny F."/>
            <person name="Miyauchi S."/>
            <person name="Thiergart T."/>
            <person name="Pickel B."/>
            <person name="Atanasova L."/>
            <person name="Karlsson M."/>
            <person name="Huettel B."/>
            <person name="Barry K.W."/>
            <person name="Haridas S."/>
            <person name="Chen C."/>
            <person name="Bauer D."/>
            <person name="Andreopoulos W."/>
            <person name="Pangilinan J."/>
            <person name="LaButti K."/>
            <person name="Riley R."/>
            <person name="Lipzen A."/>
            <person name="Clum A."/>
            <person name="Drula E."/>
            <person name="Henrissat B."/>
            <person name="Kohler A."/>
            <person name="Grigoriev I.V."/>
            <person name="Martin F.M."/>
            <person name="Hacquard S."/>
        </authorList>
    </citation>
    <scope>NUCLEOTIDE SEQUENCE</scope>
    <source>
        <strain evidence="3">MPI-CAGE-AT-0023</strain>
    </source>
</reference>
<protein>
    <submittedName>
        <fullName evidence="3">Uncharacterized protein</fullName>
    </submittedName>
</protein>
<accession>A0A9P9H510</accession>
<feature type="coiled-coil region" evidence="1">
    <location>
        <begin position="21"/>
        <end position="131"/>
    </location>
</feature>
<gene>
    <name evidence="3" type="ORF">BKA55DRAFT_539812</name>
</gene>
<feature type="region of interest" description="Disordered" evidence="2">
    <location>
        <begin position="1"/>
        <end position="21"/>
    </location>
</feature>
<dbReference type="AlphaFoldDB" id="A0A9P9H510"/>
<evidence type="ECO:0000256" key="2">
    <source>
        <dbReference type="SAM" id="MobiDB-lite"/>
    </source>
</evidence>
<dbReference type="OrthoDB" id="5056389at2759"/>
<organism evidence="3 4">
    <name type="scientific">Fusarium redolens</name>
    <dbReference type="NCBI Taxonomy" id="48865"/>
    <lineage>
        <taxon>Eukaryota</taxon>
        <taxon>Fungi</taxon>
        <taxon>Dikarya</taxon>
        <taxon>Ascomycota</taxon>
        <taxon>Pezizomycotina</taxon>
        <taxon>Sordariomycetes</taxon>
        <taxon>Hypocreomycetidae</taxon>
        <taxon>Hypocreales</taxon>
        <taxon>Nectriaceae</taxon>
        <taxon>Fusarium</taxon>
        <taxon>Fusarium redolens species complex</taxon>
    </lineage>
</organism>
<evidence type="ECO:0000256" key="1">
    <source>
        <dbReference type="SAM" id="Coils"/>
    </source>
</evidence>
<keyword evidence="1" id="KW-0175">Coiled coil</keyword>
<evidence type="ECO:0000313" key="3">
    <source>
        <dbReference type="EMBL" id="KAH7250254.1"/>
    </source>
</evidence>
<dbReference type="Proteomes" id="UP000720189">
    <property type="component" value="Unassembled WGS sequence"/>
</dbReference>
<proteinExistence type="predicted"/>
<dbReference type="RefSeq" id="XP_046049573.1">
    <property type="nucleotide sequence ID" value="XM_046190189.1"/>
</dbReference>
<name>A0A9P9H510_FUSRE</name>
<dbReference type="GeneID" id="70220143"/>
<sequence length="297" mass="33673">MTSQPATASEGPRENTEDDINESLRRRLHEAEHTITGLKAAQKATQEFIVAQNAELKKENNQLREEMAVLRRQTSQAGNDGKEASPGASISVRLEDVKKLQGGLQELKRQNNEIRRQAEELRDYMLNKQEEFSRKRRRTDSDTDKSEEVSVIIQLLTGLKPYLECEKNLYVGFRVPVKNLAEDLCRARELRLSLPDSEIEANMTDFTNSRQSYMWHCLREVCEYGSRAVALASCSFCPRHKSGCEFMISKVGGLYPGQLRFSYSLGPKPPLSEVSSTILQACALSERASIQVSRLLW</sequence>
<dbReference type="EMBL" id="JAGMUX010000008">
    <property type="protein sequence ID" value="KAH7250254.1"/>
    <property type="molecule type" value="Genomic_DNA"/>
</dbReference>
<evidence type="ECO:0000313" key="4">
    <source>
        <dbReference type="Proteomes" id="UP000720189"/>
    </source>
</evidence>
<comment type="caution">
    <text evidence="3">The sequence shown here is derived from an EMBL/GenBank/DDBJ whole genome shotgun (WGS) entry which is preliminary data.</text>
</comment>
<keyword evidence="4" id="KW-1185">Reference proteome</keyword>